<evidence type="ECO:0000256" key="3">
    <source>
        <dbReference type="ARBA" id="ARBA00022692"/>
    </source>
</evidence>
<keyword evidence="5 6" id="KW-0472">Membrane</keyword>
<evidence type="ECO:0000313" key="8">
    <source>
        <dbReference type="Proteomes" id="UP000825002"/>
    </source>
</evidence>
<dbReference type="EMBL" id="JAIFTH010000019">
    <property type="protein sequence ID" value="KAG9511228.1"/>
    <property type="molecule type" value="Genomic_DNA"/>
</dbReference>
<feature type="transmembrane region" description="Helical" evidence="6">
    <location>
        <begin position="30"/>
        <end position="56"/>
    </location>
</feature>
<feature type="non-terminal residue" evidence="7">
    <location>
        <position position="1"/>
    </location>
</feature>
<comment type="similarity">
    <text evidence="2">Belongs to the CDC50/LEM3 family.</text>
</comment>
<keyword evidence="3 6" id="KW-0812">Transmembrane</keyword>
<evidence type="ECO:0000313" key="7">
    <source>
        <dbReference type="EMBL" id="KAG9511228.1"/>
    </source>
</evidence>
<dbReference type="Pfam" id="PF03381">
    <property type="entry name" value="CDC50"/>
    <property type="match status" value="1"/>
</dbReference>
<proteinExistence type="inferred from homology"/>
<evidence type="ECO:0000256" key="5">
    <source>
        <dbReference type="ARBA" id="ARBA00023136"/>
    </source>
</evidence>
<organism evidence="7 8">
    <name type="scientific">Fragariocoptes setiger</name>
    <dbReference type="NCBI Taxonomy" id="1670756"/>
    <lineage>
        <taxon>Eukaryota</taxon>
        <taxon>Metazoa</taxon>
        <taxon>Ecdysozoa</taxon>
        <taxon>Arthropoda</taxon>
        <taxon>Chelicerata</taxon>
        <taxon>Arachnida</taxon>
        <taxon>Acari</taxon>
        <taxon>Acariformes</taxon>
        <taxon>Trombidiformes</taxon>
        <taxon>Prostigmata</taxon>
        <taxon>Eupodina</taxon>
        <taxon>Eriophyoidea</taxon>
        <taxon>Phytoptidae</taxon>
        <taxon>Fragariocoptes</taxon>
    </lineage>
</organism>
<feature type="transmembrane region" description="Helical" evidence="6">
    <location>
        <begin position="316"/>
        <end position="338"/>
    </location>
</feature>
<reference evidence="7 8" key="1">
    <citation type="submission" date="2020-10" db="EMBL/GenBank/DDBJ databases">
        <authorList>
            <person name="Klimov P.B."/>
            <person name="Dyachkov S.M."/>
            <person name="Chetverikov P.E."/>
        </authorList>
    </citation>
    <scope>NUCLEOTIDE SEQUENCE [LARGE SCALE GENOMIC DNA]</scope>
    <source>
        <strain evidence="7">BMOC 18-1129-001#AD2665</strain>
        <tissue evidence="7">Entire mites</tissue>
    </source>
</reference>
<dbReference type="InterPro" id="IPR005045">
    <property type="entry name" value="CDC50/LEM3_fam"/>
</dbReference>
<keyword evidence="8" id="KW-1185">Reference proteome</keyword>
<accession>A0ABQ7SCS5</accession>
<dbReference type="Proteomes" id="UP000825002">
    <property type="component" value="Unassembled WGS sequence"/>
</dbReference>
<evidence type="ECO:0000256" key="1">
    <source>
        <dbReference type="ARBA" id="ARBA00004141"/>
    </source>
</evidence>
<dbReference type="PANTHER" id="PTHR10926">
    <property type="entry name" value="CELL CYCLE CONTROL PROTEIN 50"/>
    <property type="match status" value="1"/>
</dbReference>
<evidence type="ECO:0000256" key="6">
    <source>
        <dbReference type="SAM" id="Phobius"/>
    </source>
</evidence>
<evidence type="ECO:0000256" key="4">
    <source>
        <dbReference type="ARBA" id="ARBA00022989"/>
    </source>
</evidence>
<comment type="caution">
    <text evidence="7">The sequence shown here is derived from an EMBL/GenBank/DDBJ whole genome shotgun (WGS) entry which is preliminary data.</text>
</comment>
<keyword evidence="4 6" id="KW-1133">Transmembrane helix</keyword>
<name>A0ABQ7SCS5_9ACAR</name>
<evidence type="ECO:0000256" key="2">
    <source>
        <dbReference type="ARBA" id="ARBA00009457"/>
    </source>
</evidence>
<dbReference type="PANTHER" id="PTHR10926:SF0">
    <property type="entry name" value="CDC50, ISOFORM A"/>
    <property type="match status" value="1"/>
</dbReference>
<comment type="subcellular location">
    <subcellularLocation>
        <location evidence="1">Membrane</location>
        <topology evidence="1">Multi-pass membrane protein</topology>
    </subcellularLocation>
</comment>
<protein>
    <submittedName>
        <fullName evidence="7">Cell cycle control protein 50A</fullName>
    </submittedName>
</protein>
<gene>
    <name evidence="7" type="primary">TMEM30A</name>
    <name evidence="7" type="ORF">GZH46_00208</name>
</gene>
<sequence>MAQTTSGINKVDSIGYGHFKQQNLPAWQPILTAGTVLPTFFLIGVAFLPIGIGLLMSSTSVHEIVLDYTNCKSAANSSITCAQAQLQSQTCTCRLTLELTQDFRKNVYVYYGLTNFYQNHRRYVKSRDDNQLLGNPLSVSSECYPFDFDTDPGDGKRKPVAPCGAIANSIFNDTFELKFDGNQPVTISKYGIAWSSDKTIRFQNPSSHENLAKAFEGTVKPPNWPKPVYELDDDSRNNGFQNEGLMVWMRTAALPTFRKLYGIIGNDQVKKDTGKDLLPRGNYTLEIDYNFPVTAFGGKKRFILSNTSWLGGKNHFLGIAYILVGCLCFVLSAIFVVIHKRYGKLSREIVQINQRTPYLS</sequence>
<dbReference type="PIRSF" id="PIRSF015840">
    <property type="entry name" value="DUF284_TM_euk"/>
    <property type="match status" value="1"/>
</dbReference>